<protein>
    <submittedName>
        <fullName evidence="2">Uncharacterized protein</fullName>
    </submittedName>
</protein>
<organism evidence="2 3">
    <name type="scientific">Leucocoprinus leucothites</name>
    <dbReference type="NCBI Taxonomy" id="201217"/>
    <lineage>
        <taxon>Eukaryota</taxon>
        <taxon>Fungi</taxon>
        <taxon>Dikarya</taxon>
        <taxon>Basidiomycota</taxon>
        <taxon>Agaricomycotina</taxon>
        <taxon>Agaricomycetes</taxon>
        <taxon>Agaricomycetidae</taxon>
        <taxon>Agaricales</taxon>
        <taxon>Agaricineae</taxon>
        <taxon>Agaricaceae</taxon>
        <taxon>Leucocoprinus</taxon>
    </lineage>
</organism>
<keyword evidence="1" id="KW-0812">Transmembrane</keyword>
<proteinExistence type="predicted"/>
<accession>A0A8H5CUF7</accession>
<evidence type="ECO:0000313" key="2">
    <source>
        <dbReference type="EMBL" id="KAF5347281.1"/>
    </source>
</evidence>
<sequence>MSLPRLLRSFFSACILFNFLMTAVSAYFVVSEPHRDSQWVNNQANLIQWQKGLLDGIGGFDVEMARLSTDGLLLIALNVPAQQNSINVFLQDVPTGDDYFLILMNSTQGIIHATSSRFSVISAGSSPTDRGPSPNNAVPTVTVSGTPDPTRLFATTFPALQHNGAVGGWSALIPGSRELLAMILVTLISMAAGGAWTIS</sequence>
<feature type="transmembrane region" description="Helical" evidence="1">
    <location>
        <begin position="179"/>
        <end position="198"/>
    </location>
</feature>
<dbReference type="Proteomes" id="UP000559027">
    <property type="component" value="Unassembled WGS sequence"/>
</dbReference>
<keyword evidence="1" id="KW-0472">Membrane</keyword>
<feature type="transmembrane region" description="Helical" evidence="1">
    <location>
        <begin position="6"/>
        <end position="30"/>
    </location>
</feature>
<evidence type="ECO:0000256" key="1">
    <source>
        <dbReference type="SAM" id="Phobius"/>
    </source>
</evidence>
<gene>
    <name evidence="2" type="ORF">D9756_009990</name>
</gene>
<keyword evidence="3" id="KW-1185">Reference proteome</keyword>
<dbReference type="OrthoDB" id="2581067at2759"/>
<dbReference type="EMBL" id="JAACJO010000026">
    <property type="protein sequence ID" value="KAF5347281.1"/>
    <property type="molecule type" value="Genomic_DNA"/>
</dbReference>
<reference evidence="2 3" key="1">
    <citation type="journal article" date="2020" name="ISME J.">
        <title>Uncovering the hidden diversity of litter-decomposition mechanisms in mushroom-forming fungi.</title>
        <authorList>
            <person name="Floudas D."/>
            <person name="Bentzer J."/>
            <person name="Ahren D."/>
            <person name="Johansson T."/>
            <person name="Persson P."/>
            <person name="Tunlid A."/>
        </authorList>
    </citation>
    <scope>NUCLEOTIDE SEQUENCE [LARGE SCALE GENOMIC DNA]</scope>
    <source>
        <strain evidence="2 3">CBS 146.42</strain>
    </source>
</reference>
<name>A0A8H5CUF7_9AGAR</name>
<keyword evidence="1" id="KW-1133">Transmembrane helix</keyword>
<dbReference type="AlphaFoldDB" id="A0A8H5CUF7"/>
<evidence type="ECO:0000313" key="3">
    <source>
        <dbReference type="Proteomes" id="UP000559027"/>
    </source>
</evidence>
<comment type="caution">
    <text evidence="2">The sequence shown here is derived from an EMBL/GenBank/DDBJ whole genome shotgun (WGS) entry which is preliminary data.</text>
</comment>